<sequence length="110" mass="12119">MQQALLVWTNLPDDESAQAMARGLVEQRLAACVNVVPGVRSVYRWQGVVEQASEVTLMIKTTPARYAALESAIKSAHPYEVPEIIATPVVAGLPVYLDWVARETQKEIDV</sequence>
<dbReference type="Gene3D" id="3.30.70.120">
    <property type="match status" value="1"/>
</dbReference>
<proteinExistence type="inferred from homology"/>
<protein>
    <submittedName>
        <fullName evidence="2">Cation tolerance protein CutA</fullName>
    </submittedName>
</protein>
<dbReference type="Proteomes" id="UP000031572">
    <property type="component" value="Unassembled WGS sequence"/>
</dbReference>
<accession>A0A0C2BJV3</accession>
<dbReference type="GO" id="GO:0005507">
    <property type="term" value="F:copper ion binding"/>
    <property type="evidence" value="ECO:0007669"/>
    <property type="project" value="TreeGrafter"/>
</dbReference>
<keyword evidence="3" id="KW-1185">Reference proteome</keyword>
<comment type="caution">
    <text evidence="2">The sequence shown here is derived from an EMBL/GenBank/DDBJ whole genome shotgun (WGS) entry which is preliminary data.</text>
</comment>
<evidence type="ECO:0000313" key="3">
    <source>
        <dbReference type="Proteomes" id="UP000031572"/>
    </source>
</evidence>
<dbReference type="STRING" id="709839.TSA66_04870"/>
<dbReference type="PANTHER" id="PTHR23419:SF8">
    <property type="entry name" value="FI09726P"/>
    <property type="match status" value="1"/>
</dbReference>
<dbReference type="InterPro" id="IPR011322">
    <property type="entry name" value="N-reg_PII-like_a/b"/>
</dbReference>
<evidence type="ECO:0000313" key="2">
    <source>
        <dbReference type="EMBL" id="KIF80294.1"/>
    </source>
</evidence>
<dbReference type="PANTHER" id="PTHR23419">
    <property type="entry name" value="DIVALENT CATION TOLERANCE CUTA-RELATED"/>
    <property type="match status" value="1"/>
</dbReference>
<name>A0A0C2BJV3_9BURK</name>
<evidence type="ECO:0000256" key="1">
    <source>
        <dbReference type="ARBA" id="ARBA00010169"/>
    </source>
</evidence>
<reference evidence="2 3" key="1">
    <citation type="submission" date="2014-12" db="EMBL/GenBank/DDBJ databases">
        <title>Denitrispirillum autotrophicum gen. nov., sp. nov., Denitrifying, Facultatively Autotrophic Bacteria Isolated from Rice Paddy Soil.</title>
        <authorList>
            <person name="Ishii S."/>
            <person name="Ashida N."/>
            <person name="Ohno H."/>
            <person name="Otsuka S."/>
            <person name="Yokota A."/>
            <person name="Senoo K."/>
        </authorList>
    </citation>
    <scope>NUCLEOTIDE SEQUENCE [LARGE SCALE GENOMIC DNA]</scope>
    <source>
        <strain evidence="2 3">TSA66</strain>
    </source>
</reference>
<dbReference type="AlphaFoldDB" id="A0A0C2BJV3"/>
<dbReference type="RefSeq" id="WP_040039205.1">
    <property type="nucleotide sequence ID" value="NZ_JWJG01000028.1"/>
</dbReference>
<dbReference type="OrthoDB" id="37622at2"/>
<dbReference type="GO" id="GO:0010038">
    <property type="term" value="P:response to metal ion"/>
    <property type="evidence" value="ECO:0007669"/>
    <property type="project" value="InterPro"/>
</dbReference>
<comment type="similarity">
    <text evidence="1">Belongs to the CutA family.</text>
</comment>
<dbReference type="Pfam" id="PF03091">
    <property type="entry name" value="CutA1"/>
    <property type="match status" value="1"/>
</dbReference>
<organism evidence="2 3">
    <name type="scientific">Noviherbaspirillum autotrophicum</name>
    <dbReference type="NCBI Taxonomy" id="709839"/>
    <lineage>
        <taxon>Bacteria</taxon>
        <taxon>Pseudomonadati</taxon>
        <taxon>Pseudomonadota</taxon>
        <taxon>Betaproteobacteria</taxon>
        <taxon>Burkholderiales</taxon>
        <taxon>Oxalobacteraceae</taxon>
        <taxon>Noviherbaspirillum</taxon>
    </lineage>
</organism>
<dbReference type="SUPFAM" id="SSF54913">
    <property type="entry name" value="GlnB-like"/>
    <property type="match status" value="1"/>
</dbReference>
<dbReference type="EMBL" id="JWJG01000028">
    <property type="protein sequence ID" value="KIF80294.1"/>
    <property type="molecule type" value="Genomic_DNA"/>
</dbReference>
<dbReference type="InterPro" id="IPR004323">
    <property type="entry name" value="Ion_tolerance_CutA"/>
</dbReference>
<dbReference type="InterPro" id="IPR015867">
    <property type="entry name" value="N-reg_PII/ATP_PRibTrfase_C"/>
</dbReference>
<gene>
    <name evidence="2" type="ORF">TSA66_04870</name>
</gene>